<name>A0ABV0MN93_9TELE</name>
<keyword evidence="2" id="KW-1185">Reference proteome</keyword>
<reference evidence="1 2" key="1">
    <citation type="submission" date="2021-06" db="EMBL/GenBank/DDBJ databases">
        <authorList>
            <person name="Palmer J.M."/>
        </authorList>
    </citation>
    <scope>NUCLEOTIDE SEQUENCE [LARGE SCALE GENOMIC DNA]</scope>
    <source>
        <strain evidence="1 2">GA_2019</strain>
        <tissue evidence="1">Muscle</tissue>
    </source>
</reference>
<evidence type="ECO:0000313" key="1">
    <source>
        <dbReference type="EMBL" id="MEQ2160139.1"/>
    </source>
</evidence>
<organism evidence="1 2">
    <name type="scientific">Goodea atripinnis</name>
    <dbReference type="NCBI Taxonomy" id="208336"/>
    <lineage>
        <taxon>Eukaryota</taxon>
        <taxon>Metazoa</taxon>
        <taxon>Chordata</taxon>
        <taxon>Craniata</taxon>
        <taxon>Vertebrata</taxon>
        <taxon>Euteleostomi</taxon>
        <taxon>Actinopterygii</taxon>
        <taxon>Neopterygii</taxon>
        <taxon>Teleostei</taxon>
        <taxon>Neoteleostei</taxon>
        <taxon>Acanthomorphata</taxon>
        <taxon>Ovalentaria</taxon>
        <taxon>Atherinomorphae</taxon>
        <taxon>Cyprinodontiformes</taxon>
        <taxon>Goodeidae</taxon>
        <taxon>Goodea</taxon>
    </lineage>
</organism>
<dbReference type="EMBL" id="JAHRIO010004811">
    <property type="protein sequence ID" value="MEQ2160139.1"/>
    <property type="molecule type" value="Genomic_DNA"/>
</dbReference>
<protein>
    <submittedName>
        <fullName evidence="1">Uncharacterized protein</fullName>
    </submittedName>
</protein>
<sequence length="109" mass="12226">MSINESLMLACFIHSKTNFGSEKDPQHDATTTMLLTAASGFGLESLTLALSNIHHQCCQTAQSFSFSLEGIWFFHMGSSKFQAHLKGNMKLFLRLSIHCVLTCFTFICW</sequence>
<gene>
    <name evidence="1" type="ORF">GOODEAATRI_030433</name>
</gene>
<comment type="caution">
    <text evidence="1">The sequence shown here is derived from an EMBL/GenBank/DDBJ whole genome shotgun (WGS) entry which is preliminary data.</text>
</comment>
<evidence type="ECO:0000313" key="2">
    <source>
        <dbReference type="Proteomes" id="UP001476798"/>
    </source>
</evidence>
<dbReference type="Proteomes" id="UP001476798">
    <property type="component" value="Unassembled WGS sequence"/>
</dbReference>
<proteinExistence type="predicted"/>
<accession>A0ABV0MN93</accession>